<dbReference type="EMBL" id="LT853885">
    <property type="protein sequence ID" value="SMR02471.1"/>
    <property type="molecule type" value="Genomic_DNA"/>
</dbReference>
<name>A0A1Y6HIU7_9XANT</name>
<protein>
    <submittedName>
        <fullName evidence="1">Uncharacterized protein</fullName>
    </submittedName>
</protein>
<sequence length="61" mass="7230">MVWMLSIKRQANSVHFCTGLCITNELTRYMFCKEPKVIARQQRDCTYGSGRSFKLFRMMSE</sequence>
<accession>A0A1Y6HIU7</accession>
<reference evidence="1 2" key="1">
    <citation type="submission" date="2017-05" db="EMBL/GenBank/DDBJ databases">
        <authorList>
            <person name="Song R."/>
            <person name="Chenine A.L."/>
            <person name="Ruprecht R.M."/>
        </authorList>
    </citation>
    <scope>NUCLEOTIDE SEQUENCE [LARGE SCALE GENOMIC DNA]</scope>
    <source>
        <strain evidence="1">PD5205</strain>
    </source>
</reference>
<evidence type="ECO:0000313" key="2">
    <source>
        <dbReference type="Proteomes" id="UP000195953"/>
    </source>
</evidence>
<organism evidence="1 2">
    <name type="scientific">Xanthomonas fragariae</name>
    <dbReference type="NCBI Taxonomy" id="48664"/>
    <lineage>
        <taxon>Bacteria</taxon>
        <taxon>Pseudomonadati</taxon>
        <taxon>Pseudomonadota</taxon>
        <taxon>Gammaproteobacteria</taxon>
        <taxon>Lysobacterales</taxon>
        <taxon>Lysobacteraceae</taxon>
        <taxon>Xanthomonas</taxon>
    </lineage>
</organism>
<gene>
    <name evidence="1" type="ORF">PD5205_01158</name>
</gene>
<dbReference type="Proteomes" id="UP000195953">
    <property type="component" value="Chromosome 1"/>
</dbReference>
<proteinExistence type="predicted"/>
<evidence type="ECO:0000313" key="1">
    <source>
        <dbReference type="EMBL" id="SMR02471.1"/>
    </source>
</evidence>
<dbReference type="AlphaFoldDB" id="A0A1Y6HIU7"/>